<dbReference type="SUPFAM" id="SSF111283">
    <property type="entry name" value="Putative modulator of DNA gyrase, PmbA/TldD"/>
    <property type="match status" value="1"/>
</dbReference>
<keyword evidence="3" id="KW-1185">Reference proteome</keyword>
<dbReference type="Pfam" id="PF19289">
    <property type="entry name" value="PmbA_TldD_3rd"/>
    <property type="match status" value="1"/>
</dbReference>
<reference evidence="2 3" key="2">
    <citation type="journal article" date="2016" name="Appl. Microbiol. Biotechnol.">
        <title>Mutations improving production and secretion of extracellular lipase by Burkholderia glumae PG1.</title>
        <authorList>
            <person name="Knapp A."/>
            <person name="Voget S."/>
            <person name="Gao R."/>
            <person name="Zaburannyi N."/>
            <person name="Krysciak D."/>
            <person name="Breuer M."/>
            <person name="Hauer B."/>
            <person name="Streit W.R."/>
            <person name="Muller R."/>
            <person name="Daniel R."/>
            <person name="Jaeger K.E."/>
        </authorList>
    </citation>
    <scope>NUCLEOTIDE SEQUENCE [LARGE SCALE GENOMIC DNA]</scope>
    <source>
        <strain evidence="2 3">PG1</strain>
    </source>
</reference>
<dbReference type="InterPro" id="IPR036059">
    <property type="entry name" value="TldD/PmbA_sf"/>
</dbReference>
<gene>
    <name evidence="2" type="ORF">BGL_2c29160</name>
</gene>
<accession>A0A0B6SCF7</accession>
<dbReference type="PANTHER" id="PTHR43666">
    <property type="entry name" value="TLDD PROTEIN"/>
    <property type="match status" value="1"/>
</dbReference>
<dbReference type="HOGENOM" id="CLU_050371_0_0_4"/>
<name>A0A0B6SCF7_BURPL</name>
<evidence type="ECO:0000259" key="1">
    <source>
        <dbReference type="Pfam" id="PF19289"/>
    </source>
</evidence>
<proteinExistence type="predicted"/>
<dbReference type="GO" id="GO:0008237">
    <property type="term" value="F:metallopeptidase activity"/>
    <property type="evidence" value="ECO:0007669"/>
    <property type="project" value="InterPro"/>
</dbReference>
<protein>
    <submittedName>
        <fullName evidence="2">Putative modulator of DNA gyrase PmbA/TldD superfamily</fullName>
    </submittedName>
</protein>
<feature type="domain" description="Metalloprotease TldD/E C-terminal" evidence="1">
    <location>
        <begin position="234"/>
        <end position="454"/>
    </location>
</feature>
<dbReference type="KEGG" id="bgp:BGL_2c29160"/>
<evidence type="ECO:0000313" key="3">
    <source>
        <dbReference type="Proteomes" id="UP000031838"/>
    </source>
</evidence>
<dbReference type="Proteomes" id="UP000031838">
    <property type="component" value="Chromosome 2"/>
</dbReference>
<dbReference type="EMBL" id="CP002581">
    <property type="protein sequence ID" value="AJK50970.1"/>
    <property type="molecule type" value="Genomic_DNA"/>
</dbReference>
<dbReference type="PANTHER" id="PTHR43666:SF1">
    <property type="entry name" value="CONSERVED PROTEIN"/>
    <property type="match status" value="1"/>
</dbReference>
<sequence>MDDSLMSAVRAANRAGSIDWHAHFMQLADQADALRQPGETILLWFAGEQSDFVRFNAARVRQTGRVLQGRLTVRLVAGARQAAQMQTLSGDRAADHAELAEALAGLREAVRDAADDPHLLFDTSSWVHTTCRQGRLPDADALAARVAECARGLDFVGFHAGGTVARGFASSTGSRGWHEVENFNFSWSLYDPSGRAIKSVYAGDDWQDDTFAAKLDEAAARLPVLGRAPKALAPGRYRTWFEPAAVREMVDLAGWSGFSARAQRSARGALQRLYDGETALDPRVSIREDLSLGVAPAFSADGYRRESVPLVVEGRGTAQLVSARTAREHGLAPNGAAAREVPESLAIAGGDLADADVLDALGTGLYVGNLWYLNFSDRIHCRMTGMTRFATFWVEDGRIVAPVEAMRFDDSFYSLFGGELERLGATPRLLLGEGTYDERETVGASVPGLLARNFALTL</sequence>
<dbReference type="GO" id="GO:0006508">
    <property type="term" value="P:proteolysis"/>
    <property type="evidence" value="ECO:0007669"/>
    <property type="project" value="InterPro"/>
</dbReference>
<evidence type="ECO:0000313" key="2">
    <source>
        <dbReference type="EMBL" id="AJK50970.1"/>
    </source>
</evidence>
<dbReference type="InterPro" id="IPR045569">
    <property type="entry name" value="Metalloprtase-TldD/E_C"/>
</dbReference>
<dbReference type="RefSeq" id="WP_080937531.1">
    <property type="nucleotide sequence ID" value="NZ_BSTO01000008.1"/>
</dbReference>
<dbReference type="AlphaFoldDB" id="A0A0B6SCF7"/>
<dbReference type="OrthoDB" id="9763230at2"/>
<reference evidence="3" key="1">
    <citation type="submission" date="2011-03" db="EMBL/GenBank/DDBJ databases">
        <authorList>
            <person name="Voget S."/>
            <person name="Streit W.R."/>
            <person name="Jaeger K.E."/>
            <person name="Daniel R."/>
        </authorList>
    </citation>
    <scope>NUCLEOTIDE SEQUENCE [LARGE SCALE GENOMIC DNA]</scope>
    <source>
        <strain evidence="3">PG1</strain>
    </source>
</reference>
<dbReference type="KEGG" id="bpla:bpln_2g29200"/>
<organism evidence="2 3">
    <name type="scientific">Burkholderia plantarii</name>
    <dbReference type="NCBI Taxonomy" id="41899"/>
    <lineage>
        <taxon>Bacteria</taxon>
        <taxon>Pseudomonadati</taxon>
        <taxon>Pseudomonadota</taxon>
        <taxon>Betaproteobacteria</taxon>
        <taxon>Burkholderiales</taxon>
        <taxon>Burkholderiaceae</taxon>
        <taxon>Burkholderia</taxon>
    </lineage>
</organism>